<dbReference type="SMART" id="SM00347">
    <property type="entry name" value="HTH_MARR"/>
    <property type="match status" value="1"/>
</dbReference>
<evidence type="ECO:0000313" key="3">
    <source>
        <dbReference type="Proteomes" id="UP000703674"/>
    </source>
</evidence>
<organism evidence="2 3">
    <name type="scientific">Salinimicrobium oceani</name>
    <dbReference type="NCBI Taxonomy" id="2722702"/>
    <lineage>
        <taxon>Bacteria</taxon>
        <taxon>Pseudomonadati</taxon>
        <taxon>Bacteroidota</taxon>
        <taxon>Flavobacteriia</taxon>
        <taxon>Flavobacteriales</taxon>
        <taxon>Flavobacteriaceae</taxon>
        <taxon>Salinimicrobium</taxon>
    </lineage>
</organism>
<dbReference type="Gene3D" id="1.10.10.10">
    <property type="entry name" value="Winged helix-like DNA-binding domain superfamily/Winged helix DNA-binding domain"/>
    <property type="match status" value="1"/>
</dbReference>
<dbReference type="SUPFAM" id="SSF46785">
    <property type="entry name" value="Winged helix' DNA-binding domain"/>
    <property type="match status" value="1"/>
</dbReference>
<dbReference type="InterPro" id="IPR000835">
    <property type="entry name" value="HTH_MarR-typ"/>
</dbReference>
<proteinExistence type="predicted"/>
<dbReference type="RefSeq" id="WP_168137657.1">
    <property type="nucleotide sequence ID" value="NZ_JAAVJR010000003.1"/>
</dbReference>
<protein>
    <submittedName>
        <fullName evidence="2">MarR family transcriptional regulator</fullName>
    </submittedName>
</protein>
<gene>
    <name evidence="2" type="ORF">HC175_06355</name>
</gene>
<dbReference type="InterPro" id="IPR039422">
    <property type="entry name" value="MarR/SlyA-like"/>
</dbReference>
<dbReference type="InterPro" id="IPR036390">
    <property type="entry name" value="WH_DNA-bd_sf"/>
</dbReference>
<sequence>MIEEKKNIELFNRAAVIELVVSGNWVQERLADALKPFNISIAQFNVLRILRGQKGKPASLACVNAKMIHKMSNTTRLIDKLMEKELVERITCPANRRKIELTITEKGLDLLKQLDKVIDTAEAQAMESLSKNELTTLTALLQKLKK</sequence>
<dbReference type="Proteomes" id="UP000703674">
    <property type="component" value="Unassembled WGS sequence"/>
</dbReference>
<feature type="domain" description="HTH marR-type" evidence="1">
    <location>
        <begin position="7"/>
        <end position="146"/>
    </location>
</feature>
<reference evidence="2 3" key="1">
    <citation type="submission" date="2020-03" db="EMBL/GenBank/DDBJ databases">
        <title>Salinimicrobium sp. nov, isolated from SCS.</title>
        <authorList>
            <person name="Cao W.R."/>
        </authorList>
    </citation>
    <scope>NUCLEOTIDE SEQUENCE [LARGE SCALE GENOMIC DNA]</scope>
    <source>
        <strain evidence="3">J15B91</strain>
    </source>
</reference>
<dbReference type="Pfam" id="PF01047">
    <property type="entry name" value="MarR"/>
    <property type="match status" value="1"/>
</dbReference>
<name>A0ABX1CXL1_9FLAO</name>
<keyword evidence="3" id="KW-1185">Reference proteome</keyword>
<dbReference type="PANTHER" id="PTHR33164">
    <property type="entry name" value="TRANSCRIPTIONAL REGULATOR, MARR FAMILY"/>
    <property type="match status" value="1"/>
</dbReference>
<evidence type="ECO:0000313" key="2">
    <source>
        <dbReference type="EMBL" id="NJW52537.1"/>
    </source>
</evidence>
<dbReference type="PROSITE" id="PS50995">
    <property type="entry name" value="HTH_MARR_2"/>
    <property type="match status" value="1"/>
</dbReference>
<evidence type="ECO:0000259" key="1">
    <source>
        <dbReference type="PROSITE" id="PS50995"/>
    </source>
</evidence>
<accession>A0ABX1CXL1</accession>
<dbReference type="EMBL" id="JAAVJR010000003">
    <property type="protein sequence ID" value="NJW52537.1"/>
    <property type="molecule type" value="Genomic_DNA"/>
</dbReference>
<dbReference type="InterPro" id="IPR036388">
    <property type="entry name" value="WH-like_DNA-bd_sf"/>
</dbReference>
<comment type="caution">
    <text evidence="2">The sequence shown here is derived from an EMBL/GenBank/DDBJ whole genome shotgun (WGS) entry which is preliminary data.</text>
</comment>
<dbReference type="PANTHER" id="PTHR33164:SF101">
    <property type="entry name" value="TRANSCRIPTIONAL REPRESSOR MPRA"/>
    <property type="match status" value="1"/>
</dbReference>
<dbReference type="PRINTS" id="PR00598">
    <property type="entry name" value="HTHMARR"/>
</dbReference>